<comment type="caution">
    <text evidence="1">The sequence shown here is derived from an EMBL/GenBank/DDBJ whole genome shotgun (WGS) entry which is preliminary data.</text>
</comment>
<reference evidence="1" key="1">
    <citation type="journal article" date="2015" name="Nature">
        <title>Complex archaea that bridge the gap between prokaryotes and eukaryotes.</title>
        <authorList>
            <person name="Spang A."/>
            <person name="Saw J.H."/>
            <person name="Jorgensen S.L."/>
            <person name="Zaremba-Niedzwiedzka K."/>
            <person name="Martijn J."/>
            <person name="Lind A.E."/>
            <person name="van Eijk R."/>
            <person name="Schleper C."/>
            <person name="Guy L."/>
            <person name="Ettema T.J."/>
        </authorList>
    </citation>
    <scope>NUCLEOTIDE SEQUENCE</scope>
</reference>
<dbReference type="AlphaFoldDB" id="A0A0F8VMG5"/>
<proteinExistence type="predicted"/>
<accession>A0A0F8VMG5</accession>
<sequence length="81" mass="8510">LEAAEQGSAEVEAVVEPQVIKEQIGLGEAAFDSVAAAEAAQIMRKIKALKGKPKFQAPLIERLAVLRAEAEARVAAEQGAQ</sequence>
<name>A0A0F8VMG5_9ZZZZ</name>
<organism evidence="1">
    <name type="scientific">marine sediment metagenome</name>
    <dbReference type="NCBI Taxonomy" id="412755"/>
    <lineage>
        <taxon>unclassified sequences</taxon>
        <taxon>metagenomes</taxon>
        <taxon>ecological metagenomes</taxon>
    </lineage>
</organism>
<feature type="non-terminal residue" evidence="1">
    <location>
        <position position="1"/>
    </location>
</feature>
<gene>
    <name evidence="1" type="ORF">LCGC14_3165380</name>
</gene>
<evidence type="ECO:0000313" key="1">
    <source>
        <dbReference type="EMBL" id="KKK45497.1"/>
    </source>
</evidence>
<protein>
    <submittedName>
        <fullName evidence="1">Uncharacterized protein</fullName>
    </submittedName>
</protein>
<dbReference type="EMBL" id="LAZR01070084">
    <property type="protein sequence ID" value="KKK45497.1"/>
    <property type="molecule type" value="Genomic_DNA"/>
</dbReference>